<dbReference type="STRING" id="1156985.SAMN04488118_1067"/>
<keyword evidence="2" id="KW-1185">Reference proteome</keyword>
<name>A0A1G5QTT6_9RHOB</name>
<organism evidence="1 2">
    <name type="scientific">Epibacterium ulvae</name>
    <dbReference type="NCBI Taxonomy" id="1156985"/>
    <lineage>
        <taxon>Bacteria</taxon>
        <taxon>Pseudomonadati</taxon>
        <taxon>Pseudomonadota</taxon>
        <taxon>Alphaproteobacteria</taxon>
        <taxon>Rhodobacterales</taxon>
        <taxon>Roseobacteraceae</taxon>
        <taxon>Epibacterium</taxon>
    </lineage>
</organism>
<sequence length="270" mass="31242">MKIQLQIVGLVRFSMLSPTFNTRRFSSLEDAIAQLFTTERMELRFRLFEQLCLPSLLRQSDKNFQLVILTSDQMPTRYLERLLALIDPHPQVICYAPSPIKHYNQIQNGYELAHLDGATHKALFRLDDDDGVDRDFIKRTRRLAEALIPVQETEEPFILCGNRGFYAIKSSDGVDVFDACEPSPLSTGATLVGKVERKFNPYRRNHRRYAQHYSVYSDLSTPSFIRTMHGDNLSSVARLGQTHQMSTREIRKQLKTHFKLSPEHLKDLLQ</sequence>
<dbReference type="InterPro" id="IPR021466">
    <property type="entry name" value="Put_rhamnosyl_transferase"/>
</dbReference>
<dbReference type="RefSeq" id="WP_090218791.1">
    <property type="nucleotide sequence ID" value="NZ_FMWG01000006.1"/>
</dbReference>
<evidence type="ECO:0000313" key="1">
    <source>
        <dbReference type="EMBL" id="SCZ65263.1"/>
    </source>
</evidence>
<dbReference type="EMBL" id="FMWG01000006">
    <property type="protein sequence ID" value="SCZ65263.1"/>
    <property type="molecule type" value="Genomic_DNA"/>
</dbReference>
<dbReference type="AlphaFoldDB" id="A0A1G5QTT6"/>
<protein>
    <submittedName>
        <fullName evidence="1">Putative rhamnosyl transferase</fullName>
    </submittedName>
</protein>
<gene>
    <name evidence="1" type="ORF">SAMN04488118_1067</name>
</gene>
<proteinExistence type="predicted"/>
<keyword evidence="1" id="KW-0808">Transferase</keyword>
<dbReference type="SUPFAM" id="SSF53448">
    <property type="entry name" value="Nucleotide-diphospho-sugar transferases"/>
    <property type="match status" value="1"/>
</dbReference>
<accession>A0A1G5QTT6</accession>
<dbReference type="GO" id="GO:0016740">
    <property type="term" value="F:transferase activity"/>
    <property type="evidence" value="ECO:0007669"/>
    <property type="project" value="UniProtKB-KW"/>
</dbReference>
<reference evidence="1 2" key="1">
    <citation type="submission" date="2016-10" db="EMBL/GenBank/DDBJ databases">
        <authorList>
            <person name="de Groot N.N."/>
        </authorList>
    </citation>
    <scope>NUCLEOTIDE SEQUENCE [LARGE SCALE GENOMIC DNA]</scope>
    <source>
        <strain evidence="1 2">U95</strain>
    </source>
</reference>
<evidence type="ECO:0000313" key="2">
    <source>
        <dbReference type="Proteomes" id="UP000198767"/>
    </source>
</evidence>
<dbReference type="OrthoDB" id="9771846at2"/>
<dbReference type="Proteomes" id="UP000198767">
    <property type="component" value="Unassembled WGS sequence"/>
</dbReference>
<dbReference type="Pfam" id="PF11316">
    <property type="entry name" value="Rhamno_transf"/>
    <property type="match status" value="1"/>
</dbReference>
<dbReference type="InterPro" id="IPR029044">
    <property type="entry name" value="Nucleotide-diphossugar_trans"/>
</dbReference>